<keyword evidence="2" id="KW-1133">Transmembrane helix</keyword>
<keyword evidence="2" id="KW-0812">Transmembrane</keyword>
<feature type="region of interest" description="Disordered" evidence="1">
    <location>
        <begin position="260"/>
        <end position="298"/>
    </location>
</feature>
<feature type="region of interest" description="Disordered" evidence="1">
    <location>
        <begin position="347"/>
        <end position="366"/>
    </location>
</feature>
<feature type="transmembrane region" description="Helical" evidence="2">
    <location>
        <begin position="32"/>
        <end position="52"/>
    </location>
</feature>
<keyword evidence="2" id="KW-0472">Membrane</keyword>
<evidence type="ECO:0000313" key="3">
    <source>
        <dbReference type="EMBL" id="CAB3260929.1"/>
    </source>
</evidence>
<feature type="compositionally biased region" description="Polar residues" evidence="1">
    <location>
        <begin position="635"/>
        <end position="651"/>
    </location>
</feature>
<sequence>MAVFGAFLQKAFHSISNTVSRGGLINFFKSEWFPIVNALLVVSAIFMIYYIYHSTRKQSTSKDNKSSSNSEKQPVNDLVWVNQITRWIFLSSPNKVPVLIESWIQDLNIALANQQNRCGILIYGLREGTQPPLVKTIQNWKMHTDSIEAEVLLQANEFGFFVTIQENEKSKIVGSSNYSAVVAQFQCWFTVTLNRSNGSVIFQMSPSEKNPIFRFVMKPLTKQTLTTTQPEAIANSIQCAVLETSFSANLATWCPFRESERVPEPDDVEEQSCFGDSESDAEMLQEPRPRSNGRSMSEGLVIDVPSQLMKMKQEHASNSVPGSGSSTPIGAGNKLRDFENSSKALSGSLGSLSSIHRTPSGRGPAKPIRVREKRLNIRINKIDIPLTEDQNEDDVICQFCLNLPRQVKETTRRTSQDKPVTFDLGSRSCQIEVTVKMSDKTNASGTIYIDKMDLERPTQTDVVLNHDDKKLGVITLDFTVIENYNSSNSNSLKRNSISTMDESSVAQALFSTPSAKLKPTPSKDASELNSSQSETKITMVTSRTTKSSPNHSASHDDKSQATLNETESPKTGGISFSPKSVAETALQDLSTKEKGKAIKKTKIMITSVEHDNLHHMESHEADAGSFSSEEDQHTVVPNNGTEEIHFTTSDSSPEKKEPGPRRNSIHGATKSSSHMLNPDAASLQSDYLQSDAKVRRTRSLIFGKKKKKDIRQSLVVEPKHDTDDSASESLPGLHKKSNSMTKLFSRMSNKKRKEKEKSGLKMVLENGQQHAPGDSPTANKPKRTSSFKKLMGKKDKTKTS</sequence>
<feature type="region of interest" description="Disordered" evidence="1">
    <location>
        <begin position="511"/>
        <end position="579"/>
    </location>
</feature>
<dbReference type="AlphaFoldDB" id="A0A6F9DH70"/>
<gene>
    <name evidence="3" type="primary">LOC100176306</name>
</gene>
<feature type="compositionally biased region" description="Polar residues" evidence="1">
    <location>
        <begin position="527"/>
        <end position="552"/>
    </location>
</feature>
<feature type="region of interest" description="Disordered" evidence="1">
    <location>
        <begin position="705"/>
        <end position="800"/>
    </location>
</feature>
<evidence type="ECO:0000256" key="1">
    <source>
        <dbReference type="SAM" id="MobiDB-lite"/>
    </source>
</evidence>
<name>A0A6F9DH70_9ASCI</name>
<feature type="region of interest" description="Disordered" evidence="1">
    <location>
        <begin position="618"/>
        <end position="677"/>
    </location>
</feature>
<proteinExistence type="evidence at transcript level"/>
<evidence type="ECO:0000256" key="2">
    <source>
        <dbReference type="SAM" id="Phobius"/>
    </source>
</evidence>
<organism evidence="3">
    <name type="scientific">Phallusia mammillata</name>
    <dbReference type="NCBI Taxonomy" id="59560"/>
    <lineage>
        <taxon>Eukaryota</taxon>
        <taxon>Metazoa</taxon>
        <taxon>Chordata</taxon>
        <taxon>Tunicata</taxon>
        <taxon>Ascidiacea</taxon>
        <taxon>Phlebobranchia</taxon>
        <taxon>Ascidiidae</taxon>
        <taxon>Phallusia</taxon>
    </lineage>
</organism>
<reference evidence="3" key="1">
    <citation type="submission" date="2020-04" db="EMBL/GenBank/DDBJ databases">
        <authorList>
            <person name="Neveu A P."/>
        </authorList>
    </citation>
    <scope>NUCLEOTIDE SEQUENCE</scope>
    <source>
        <tissue evidence="3">Whole embryo</tissue>
    </source>
</reference>
<protein>
    <submittedName>
        <fullName evidence="3">Uncharacterized protein LOC100176306</fullName>
    </submittedName>
</protein>
<accession>A0A6F9DH70</accession>
<dbReference type="EMBL" id="LR786441">
    <property type="protein sequence ID" value="CAB3260929.1"/>
    <property type="molecule type" value="mRNA"/>
</dbReference>